<dbReference type="Proteomes" id="UP000016931">
    <property type="component" value="Unassembled WGS sequence"/>
</dbReference>
<feature type="compositionally biased region" description="Basic and acidic residues" evidence="9">
    <location>
        <begin position="454"/>
        <end position="468"/>
    </location>
</feature>
<keyword evidence="5" id="KW-0496">Mitochondrion</keyword>
<evidence type="ECO:0000256" key="9">
    <source>
        <dbReference type="SAM" id="MobiDB-lite"/>
    </source>
</evidence>
<evidence type="ECO:0000256" key="2">
    <source>
        <dbReference type="ARBA" id="ARBA00010741"/>
    </source>
</evidence>
<evidence type="ECO:0000313" key="10">
    <source>
        <dbReference type="EMBL" id="EMF15915.1"/>
    </source>
</evidence>
<comment type="similarity">
    <text evidence="2">Belongs to the mitochondrion-specific ribosomal protein mL67 family.</text>
</comment>
<comment type="subcellular location">
    <subcellularLocation>
        <location evidence="1">Mitochondrion</location>
    </subcellularLocation>
</comment>
<evidence type="ECO:0000256" key="5">
    <source>
        <dbReference type="ARBA" id="ARBA00023128"/>
    </source>
</evidence>
<proteinExistence type="inferred from homology"/>
<sequence>MQKSSRAAQLGPRGHGKYVYAYFNIRTNQVLYSLERTLRPSHLSQLPDAGANNNPPKLRKDIWRPLFTVSVPDQRQGLQLFELLREYRMLHETNWELTEEIKRPYTEKQIEKLKEKLQNRGGCKKETVFDVIKREKKKMRAKMVMDQKANSVADLATILLRQERQGMLLAQQQRNATRTRKRQMIDEICSLAVTDERGMAKLEAKIAEWDAQVREHLERSLDKTNPMKQRMDEDKKRRKAKVVRDHMVLKRKKILFAKKAVKAAEQRAPEEMRAQATTTPTEPVDWKQYIEPYPTELDPIRAVQEGITMNLKKKGNFITGAELKDIKLLRAPVFTMDGISVKWSNALDAEYAEEWPGKVQHDFMGLVRNTAPRPDQERADTVTDLKIGMWKSRSANWDAALQRSVAEQEQGVEEDGQVAENSSQEQDRKAVLSDIKEQILRDVKLKAGRPVWIWRREEKRMQKQERRNRSVATSASPTGGQMQVDMAAEPTSAENAPTL</sequence>
<organism evidence="10 11">
    <name type="scientific">Sphaerulina musiva (strain SO2202)</name>
    <name type="common">Poplar stem canker fungus</name>
    <name type="synonym">Septoria musiva</name>
    <dbReference type="NCBI Taxonomy" id="692275"/>
    <lineage>
        <taxon>Eukaryota</taxon>
        <taxon>Fungi</taxon>
        <taxon>Dikarya</taxon>
        <taxon>Ascomycota</taxon>
        <taxon>Pezizomycotina</taxon>
        <taxon>Dothideomycetes</taxon>
        <taxon>Dothideomycetidae</taxon>
        <taxon>Mycosphaerellales</taxon>
        <taxon>Mycosphaerellaceae</taxon>
        <taxon>Sphaerulina</taxon>
    </lineage>
</organism>
<dbReference type="GO" id="GO:0005739">
    <property type="term" value="C:mitochondrion"/>
    <property type="evidence" value="ECO:0007669"/>
    <property type="project" value="UniProtKB-SubCell"/>
</dbReference>
<keyword evidence="7" id="KW-0687">Ribonucleoprotein</keyword>
<gene>
    <name evidence="10" type="ORF">SEPMUDRAFT_161989</name>
</gene>
<evidence type="ECO:0000256" key="7">
    <source>
        <dbReference type="ARBA" id="ARBA00023274"/>
    </source>
</evidence>
<dbReference type="GO" id="GO:0003697">
    <property type="term" value="F:single-stranded DNA binding"/>
    <property type="evidence" value="ECO:0007669"/>
    <property type="project" value="InterPro"/>
</dbReference>
<feature type="compositionally biased region" description="Polar residues" evidence="9">
    <location>
        <begin position="470"/>
        <end position="481"/>
    </location>
</feature>
<dbReference type="STRING" id="692275.M3DDW6"/>
<dbReference type="Pfam" id="PF12829">
    <property type="entry name" value="Mhr1"/>
    <property type="match status" value="1"/>
</dbReference>
<dbReference type="HOGENOM" id="CLU_546479_0_0_1"/>
<evidence type="ECO:0000256" key="3">
    <source>
        <dbReference type="ARBA" id="ARBA00022980"/>
    </source>
</evidence>
<dbReference type="GO" id="GO:0003735">
    <property type="term" value="F:structural constituent of ribosome"/>
    <property type="evidence" value="ECO:0007669"/>
    <property type="project" value="TreeGrafter"/>
</dbReference>
<evidence type="ECO:0000256" key="6">
    <source>
        <dbReference type="ARBA" id="ARBA00023163"/>
    </source>
</evidence>
<dbReference type="OMA" id="DEWVPHC"/>
<evidence type="ECO:0000256" key="1">
    <source>
        <dbReference type="ARBA" id="ARBA00004173"/>
    </source>
</evidence>
<keyword evidence="11" id="KW-1185">Reference proteome</keyword>
<dbReference type="EMBL" id="KB456261">
    <property type="protein sequence ID" value="EMF15915.1"/>
    <property type="molecule type" value="Genomic_DNA"/>
</dbReference>
<keyword evidence="6" id="KW-0804">Transcription</keyword>
<dbReference type="eggNOG" id="ENOG502S5F1">
    <property type="taxonomic scope" value="Eukaryota"/>
</dbReference>
<feature type="region of interest" description="Disordered" evidence="9">
    <location>
        <begin position="454"/>
        <end position="499"/>
    </location>
</feature>
<reference evidence="10 11" key="1">
    <citation type="journal article" date="2012" name="PLoS Pathog.">
        <title>Diverse lifestyles and strategies of plant pathogenesis encoded in the genomes of eighteen Dothideomycetes fungi.</title>
        <authorList>
            <person name="Ohm R.A."/>
            <person name="Feau N."/>
            <person name="Henrissat B."/>
            <person name="Schoch C.L."/>
            <person name="Horwitz B.A."/>
            <person name="Barry K.W."/>
            <person name="Condon B.J."/>
            <person name="Copeland A.C."/>
            <person name="Dhillon B."/>
            <person name="Glaser F."/>
            <person name="Hesse C.N."/>
            <person name="Kosti I."/>
            <person name="LaButti K."/>
            <person name="Lindquist E.A."/>
            <person name="Lucas S."/>
            <person name="Salamov A.A."/>
            <person name="Bradshaw R.E."/>
            <person name="Ciuffetti L."/>
            <person name="Hamelin R.C."/>
            <person name="Kema G.H.J."/>
            <person name="Lawrence C."/>
            <person name="Scott J.A."/>
            <person name="Spatafora J.W."/>
            <person name="Turgeon B.G."/>
            <person name="de Wit P.J.G.M."/>
            <person name="Zhong S."/>
            <person name="Goodwin S.B."/>
            <person name="Grigoriev I.V."/>
        </authorList>
    </citation>
    <scope>NUCLEOTIDE SEQUENCE [LARGE SCALE GENOMIC DNA]</scope>
    <source>
        <strain evidence="10 11">SO2202</strain>
    </source>
</reference>
<keyword evidence="3" id="KW-0689">Ribosomal protein</keyword>
<evidence type="ECO:0000256" key="8">
    <source>
        <dbReference type="ARBA" id="ARBA00035185"/>
    </source>
</evidence>
<protein>
    <recommendedName>
        <fullName evidence="8">Large ribosomal subunit protein mL67</fullName>
    </recommendedName>
</protein>
<dbReference type="GO" id="GO:0000150">
    <property type="term" value="F:DNA strand exchange activity"/>
    <property type="evidence" value="ECO:0007669"/>
    <property type="project" value="InterPro"/>
</dbReference>
<dbReference type="AlphaFoldDB" id="M3DDW6"/>
<dbReference type="InterPro" id="IPR024629">
    <property type="entry name" value="Ribosomal_mL67"/>
</dbReference>
<evidence type="ECO:0000313" key="11">
    <source>
        <dbReference type="Proteomes" id="UP000016931"/>
    </source>
</evidence>
<dbReference type="PANTHER" id="PTHR28184">
    <property type="entry name" value="MITOCHONDRIAL HOMOLOGOUS RECOMBINATION PROTEIN 1"/>
    <property type="match status" value="1"/>
</dbReference>
<dbReference type="OrthoDB" id="5333655at2759"/>
<evidence type="ECO:0000256" key="4">
    <source>
        <dbReference type="ARBA" id="ARBA00023015"/>
    </source>
</evidence>
<dbReference type="RefSeq" id="XP_016764036.1">
    <property type="nucleotide sequence ID" value="XM_016907971.1"/>
</dbReference>
<name>M3DDW6_SPHMS</name>
<dbReference type="GO" id="GO:1990904">
    <property type="term" value="C:ribonucleoprotein complex"/>
    <property type="evidence" value="ECO:0007669"/>
    <property type="project" value="UniProtKB-KW"/>
</dbReference>
<accession>M3DDW6</accession>
<feature type="region of interest" description="Disordered" evidence="9">
    <location>
        <begin position="408"/>
        <end position="429"/>
    </location>
</feature>
<keyword evidence="4" id="KW-0805">Transcription regulation</keyword>
<dbReference type="GO" id="GO:0005840">
    <property type="term" value="C:ribosome"/>
    <property type="evidence" value="ECO:0007669"/>
    <property type="project" value="UniProtKB-KW"/>
</dbReference>
<dbReference type="PANTHER" id="PTHR28184:SF1">
    <property type="entry name" value="LARGE RIBOSOMAL SUBUNIT PROTEIN ML67"/>
    <property type="match status" value="1"/>
</dbReference>
<dbReference type="GeneID" id="27905108"/>